<reference evidence="3" key="1">
    <citation type="submission" date="2018-06" db="EMBL/GenBank/DDBJ databases">
        <authorList>
            <person name="Zhirakovskaya E."/>
        </authorList>
    </citation>
    <scope>NUCLEOTIDE SEQUENCE</scope>
</reference>
<evidence type="ECO:0000259" key="2">
    <source>
        <dbReference type="Pfam" id="PF13205"/>
    </source>
</evidence>
<dbReference type="InterPro" id="IPR032812">
    <property type="entry name" value="SbsA_Ig"/>
</dbReference>
<dbReference type="AlphaFoldDB" id="A0A3B0UTL8"/>
<feature type="non-terminal residue" evidence="3">
    <location>
        <position position="1"/>
    </location>
</feature>
<dbReference type="InterPro" id="IPR014756">
    <property type="entry name" value="Ig_E-set"/>
</dbReference>
<accession>A0A3B0UTL8</accession>
<dbReference type="InterPro" id="IPR013783">
    <property type="entry name" value="Ig-like_fold"/>
</dbReference>
<feature type="non-terminal residue" evidence="3">
    <location>
        <position position="459"/>
    </location>
</feature>
<evidence type="ECO:0000313" key="3">
    <source>
        <dbReference type="EMBL" id="VAW28617.1"/>
    </source>
</evidence>
<organism evidence="3">
    <name type="scientific">hydrothermal vent metagenome</name>
    <dbReference type="NCBI Taxonomy" id="652676"/>
    <lineage>
        <taxon>unclassified sequences</taxon>
        <taxon>metagenomes</taxon>
        <taxon>ecological metagenomes</taxon>
    </lineage>
</organism>
<feature type="domain" description="SbsA Ig-like" evidence="2">
    <location>
        <begin position="270"/>
        <end position="383"/>
    </location>
</feature>
<proteinExistence type="predicted"/>
<protein>
    <recommendedName>
        <fullName evidence="2">SbsA Ig-like domain-containing protein</fullName>
    </recommendedName>
</protein>
<gene>
    <name evidence="3" type="ORF">MNBD_BACTEROID06-276</name>
</gene>
<dbReference type="Gene3D" id="2.60.40.10">
    <property type="entry name" value="Immunoglobulins"/>
    <property type="match status" value="1"/>
</dbReference>
<evidence type="ECO:0000256" key="1">
    <source>
        <dbReference type="ARBA" id="ARBA00022729"/>
    </source>
</evidence>
<dbReference type="Pfam" id="PF13205">
    <property type="entry name" value="Big_5"/>
    <property type="match status" value="1"/>
</dbReference>
<keyword evidence="1" id="KW-0732">Signal</keyword>
<dbReference type="SUPFAM" id="SSF81296">
    <property type="entry name" value="E set domains"/>
    <property type="match status" value="1"/>
</dbReference>
<name>A0A3B0UTL8_9ZZZZ</name>
<sequence>LNVVLNDIDISISGGNDAVGNAMSVYNNVDVFDINTQNPTVSNVAISDNPLTDNEVGIETVSITVDFSEPMNTVDPIITFTPAISSELTFSSGAWPNAQQYIAKYDLVDNDVKIVDIDITVSGGQNVIAQNPLTGFTSVDAFDLITQSPQIDNVTTVVTTGYYMAGELIEILVQFDQDVIVMNGTPTLTLNSGAVVSFSNMFNSQTLRFAYTVSAGENTPGSDKLSYSTINSLNLNGATIQNTSGINSINTLPVIGGAGSMSDTEAIFVDTVIPTVNSLTPNDDSFNYRVDGNLIIEFAEDIQPPTTGFIRIFDAGGTQFAQYDLATAPEVSFNGTDQLTINPTVDLAVGTGYYITIDDVVALDLAGNQFAGYNTTTDWNFVTFGPPVITSIAPESGTAVCIGENVVITGSFLTGTTQVTFTNDQTASGGDVVVISDTEVRAKAPLNSLTGAIVVIKDT</sequence>
<dbReference type="EMBL" id="UOES01000426">
    <property type="protein sequence ID" value="VAW28617.1"/>
    <property type="molecule type" value="Genomic_DNA"/>
</dbReference>